<sequence>MASAKMRTHGWRHRQHPSCLHERSGVSKNTKSKLRALGRTVIRQATAVFNKGMTCQGVAPRALQRSPQRLGRGPIGHRTREIVRDQSHRHETGFLARSHQKRSNQLYPQSLAFDEALAQDNGHLLQVQPYHPVLENSENSTGVETKARNAKCIRADWSIELLPPGVYL</sequence>
<feature type="compositionally biased region" description="Basic residues" evidence="1">
    <location>
        <begin position="1"/>
        <end position="16"/>
    </location>
</feature>
<dbReference type="AlphaFoldDB" id="A0A9P8YHY2"/>
<dbReference type="EMBL" id="JAGTJQ010000001">
    <property type="protein sequence ID" value="KAH7040610.1"/>
    <property type="molecule type" value="Genomic_DNA"/>
</dbReference>
<proteinExistence type="predicted"/>
<reference evidence="2" key="1">
    <citation type="journal article" date="2021" name="Nat. Commun.">
        <title>Genetic determinants of endophytism in the Arabidopsis root mycobiome.</title>
        <authorList>
            <person name="Mesny F."/>
            <person name="Miyauchi S."/>
            <person name="Thiergart T."/>
            <person name="Pickel B."/>
            <person name="Atanasova L."/>
            <person name="Karlsson M."/>
            <person name="Huettel B."/>
            <person name="Barry K.W."/>
            <person name="Haridas S."/>
            <person name="Chen C."/>
            <person name="Bauer D."/>
            <person name="Andreopoulos W."/>
            <person name="Pangilinan J."/>
            <person name="LaButti K."/>
            <person name="Riley R."/>
            <person name="Lipzen A."/>
            <person name="Clum A."/>
            <person name="Drula E."/>
            <person name="Henrissat B."/>
            <person name="Kohler A."/>
            <person name="Grigoriev I.V."/>
            <person name="Martin F.M."/>
            <person name="Hacquard S."/>
        </authorList>
    </citation>
    <scope>NUCLEOTIDE SEQUENCE</scope>
    <source>
        <strain evidence="2">MPI-CAGE-CH-0230</strain>
    </source>
</reference>
<evidence type="ECO:0000256" key="1">
    <source>
        <dbReference type="SAM" id="MobiDB-lite"/>
    </source>
</evidence>
<dbReference type="GeneID" id="70190963"/>
<evidence type="ECO:0000313" key="2">
    <source>
        <dbReference type="EMBL" id="KAH7040610.1"/>
    </source>
</evidence>
<protein>
    <submittedName>
        <fullName evidence="2">Uncharacterized protein</fullName>
    </submittedName>
</protein>
<accession>A0A9P8YHY2</accession>
<keyword evidence="3" id="KW-1185">Reference proteome</keyword>
<evidence type="ECO:0000313" key="3">
    <source>
        <dbReference type="Proteomes" id="UP000756346"/>
    </source>
</evidence>
<dbReference type="Proteomes" id="UP000756346">
    <property type="component" value="Unassembled WGS sequence"/>
</dbReference>
<gene>
    <name evidence="2" type="ORF">B0I36DRAFT_391468</name>
</gene>
<name>A0A9P8YHY2_9PEZI</name>
<comment type="caution">
    <text evidence="2">The sequence shown here is derived from an EMBL/GenBank/DDBJ whole genome shotgun (WGS) entry which is preliminary data.</text>
</comment>
<organism evidence="2 3">
    <name type="scientific">Microdochium trichocladiopsis</name>
    <dbReference type="NCBI Taxonomy" id="1682393"/>
    <lineage>
        <taxon>Eukaryota</taxon>
        <taxon>Fungi</taxon>
        <taxon>Dikarya</taxon>
        <taxon>Ascomycota</taxon>
        <taxon>Pezizomycotina</taxon>
        <taxon>Sordariomycetes</taxon>
        <taxon>Xylariomycetidae</taxon>
        <taxon>Xylariales</taxon>
        <taxon>Microdochiaceae</taxon>
        <taxon>Microdochium</taxon>
    </lineage>
</organism>
<feature type="region of interest" description="Disordered" evidence="1">
    <location>
        <begin position="1"/>
        <end position="31"/>
    </location>
</feature>
<dbReference type="RefSeq" id="XP_046018665.1">
    <property type="nucleotide sequence ID" value="XM_046161417.1"/>
</dbReference>